<organism evidence="5 8">
    <name type="scientific">Exiguobacterium indicum</name>
    <dbReference type="NCBI Taxonomy" id="296995"/>
    <lineage>
        <taxon>Bacteria</taxon>
        <taxon>Bacillati</taxon>
        <taxon>Bacillota</taxon>
        <taxon>Bacilli</taxon>
        <taxon>Bacillales</taxon>
        <taxon>Bacillales Family XII. Incertae Sedis</taxon>
        <taxon>Exiguobacterium</taxon>
    </lineage>
</organism>
<dbReference type="Proteomes" id="UP001387110">
    <property type="component" value="Unassembled WGS sequence"/>
</dbReference>
<reference evidence="5 8" key="1">
    <citation type="journal article" date="2015" name="Int. J. Syst. Evol. Microbiol.">
        <title>Exiguobacterium enclense sp. nov., isolated from sediment.</title>
        <authorList>
            <person name="Dastager S.G."/>
            <person name="Mawlankar R."/>
            <person name="Sonalkar V.V."/>
            <person name="Thorat M.N."/>
            <person name="Mual P."/>
            <person name="Verma A."/>
            <person name="Krishnamurthi S."/>
            <person name="Tang S.K."/>
            <person name="Li W.J."/>
        </authorList>
    </citation>
    <scope>NUCLEOTIDE SEQUENCE [LARGE SCALE GENOMIC DNA]</scope>
    <source>
        <strain evidence="5 8">NIO-1109</strain>
    </source>
</reference>
<evidence type="ECO:0000313" key="6">
    <source>
        <dbReference type="EMBL" id="KTR28216.1"/>
    </source>
</evidence>
<reference evidence="6 9" key="2">
    <citation type="journal article" date="2016" name="Front. Microbiol.">
        <title>Genomic Resource of Rice Seed Associated Bacteria.</title>
        <authorList>
            <person name="Midha S."/>
            <person name="Bansal K."/>
            <person name="Sharma S."/>
            <person name="Kumar N."/>
            <person name="Patil P.P."/>
            <person name="Chaudhry V."/>
            <person name="Patil P.B."/>
        </authorList>
    </citation>
    <scope>NUCLEOTIDE SEQUENCE [LARGE SCALE GENOMIC DNA]</scope>
    <source>
        <strain evidence="6 9">RSA11</strain>
    </source>
</reference>
<dbReference type="PROSITE" id="PS50949">
    <property type="entry name" value="HTH_GNTR"/>
    <property type="match status" value="1"/>
</dbReference>
<dbReference type="SMART" id="SM00345">
    <property type="entry name" value="HTH_GNTR"/>
    <property type="match status" value="1"/>
</dbReference>
<evidence type="ECO:0000259" key="4">
    <source>
        <dbReference type="PROSITE" id="PS50949"/>
    </source>
</evidence>
<gene>
    <name evidence="5" type="ORF">AS033_00475</name>
    <name evidence="6" type="ORF">RSA11_02015</name>
    <name evidence="7" type="ORF">SZL87_06845</name>
</gene>
<evidence type="ECO:0000256" key="1">
    <source>
        <dbReference type="ARBA" id="ARBA00023015"/>
    </source>
</evidence>
<dbReference type="RefSeq" id="WP_035395845.1">
    <property type="nucleotide sequence ID" value="NZ_FMYN01000001.1"/>
</dbReference>
<dbReference type="SUPFAM" id="SSF46785">
    <property type="entry name" value="Winged helix' DNA-binding domain"/>
    <property type="match status" value="1"/>
</dbReference>
<dbReference type="OrthoDB" id="362473at2"/>
<dbReference type="AlphaFoldDB" id="A0A0V8GHW3"/>
<evidence type="ECO:0000313" key="5">
    <source>
        <dbReference type="EMBL" id="KSU49875.1"/>
    </source>
</evidence>
<name>A0A0V8GHW3_9BACL</name>
<evidence type="ECO:0000313" key="9">
    <source>
        <dbReference type="Proteomes" id="UP000072605"/>
    </source>
</evidence>
<dbReference type="EMBL" id="JBAWKY010000001">
    <property type="protein sequence ID" value="MEI4462149.1"/>
    <property type="molecule type" value="Genomic_DNA"/>
</dbReference>
<evidence type="ECO:0000313" key="8">
    <source>
        <dbReference type="Proteomes" id="UP000053797"/>
    </source>
</evidence>
<dbReference type="GO" id="GO:0003700">
    <property type="term" value="F:DNA-binding transcription factor activity"/>
    <property type="evidence" value="ECO:0007669"/>
    <property type="project" value="InterPro"/>
</dbReference>
<dbReference type="GO" id="GO:0003677">
    <property type="term" value="F:DNA binding"/>
    <property type="evidence" value="ECO:0007669"/>
    <property type="project" value="UniProtKB-KW"/>
</dbReference>
<comment type="caution">
    <text evidence="5">The sequence shown here is derived from an EMBL/GenBank/DDBJ whole genome shotgun (WGS) entry which is preliminary data.</text>
</comment>
<dbReference type="PANTHER" id="PTHR38445:SF7">
    <property type="entry name" value="GNTR-FAMILY TRANSCRIPTIONAL REGULATOR"/>
    <property type="match status" value="1"/>
</dbReference>
<feature type="domain" description="HTH gntR-type" evidence="4">
    <location>
        <begin position="10"/>
        <end position="78"/>
    </location>
</feature>
<dbReference type="Gene3D" id="1.10.10.10">
    <property type="entry name" value="Winged helix-like DNA-binding domain superfamily/Winged helix DNA-binding domain"/>
    <property type="match status" value="1"/>
</dbReference>
<evidence type="ECO:0000313" key="7">
    <source>
        <dbReference type="EMBL" id="MEI4462149.1"/>
    </source>
</evidence>
<keyword evidence="2" id="KW-0238">DNA-binding</keyword>
<dbReference type="Pfam" id="PF00392">
    <property type="entry name" value="GntR"/>
    <property type="match status" value="1"/>
</dbReference>
<dbReference type="CDD" id="cd07377">
    <property type="entry name" value="WHTH_GntR"/>
    <property type="match status" value="1"/>
</dbReference>
<dbReference type="EMBL" id="LDQV01000008">
    <property type="protein sequence ID" value="KTR28216.1"/>
    <property type="molecule type" value="Genomic_DNA"/>
</dbReference>
<evidence type="ECO:0000256" key="2">
    <source>
        <dbReference type="ARBA" id="ARBA00023125"/>
    </source>
</evidence>
<keyword evidence="10" id="KW-1185">Reference proteome</keyword>
<evidence type="ECO:0000313" key="10">
    <source>
        <dbReference type="Proteomes" id="UP001387110"/>
    </source>
</evidence>
<accession>A0A0V8GHW3</accession>
<dbReference type="InterPro" id="IPR000524">
    <property type="entry name" value="Tscrpt_reg_HTH_GntR"/>
</dbReference>
<dbReference type="Proteomes" id="UP000053797">
    <property type="component" value="Unassembled WGS sequence"/>
</dbReference>
<dbReference type="InterPro" id="IPR036390">
    <property type="entry name" value="WH_DNA-bd_sf"/>
</dbReference>
<proteinExistence type="predicted"/>
<dbReference type="InterPro" id="IPR036388">
    <property type="entry name" value="WH-like_DNA-bd_sf"/>
</dbReference>
<dbReference type="Proteomes" id="UP000072605">
    <property type="component" value="Unassembled WGS sequence"/>
</dbReference>
<evidence type="ECO:0000256" key="3">
    <source>
        <dbReference type="ARBA" id="ARBA00023163"/>
    </source>
</evidence>
<reference evidence="7 10" key="3">
    <citation type="submission" date="2023-12" db="EMBL/GenBank/DDBJ databases">
        <authorList>
            <person name="Easwaran N."/>
            <person name="Lazarus H.P.S."/>
        </authorList>
    </citation>
    <scope>NUCLEOTIDE SEQUENCE [LARGE SCALE GENOMIC DNA]</scope>
    <source>
        <strain evidence="7 10">VIT-2023</strain>
    </source>
</reference>
<dbReference type="GeneID" id="90838462"/>
<dbReference type="PANTHER" id="PTHR38445">
    <property type="entry name" value="HTH-TYPE TRANSCRIPTIONAL REPRESSOR YTRA"/>
    <property type="match status" value="1"/>
</dbReference>
<keyword evidence="3" id="KW-0804">Transcription</keyword>
<protein>
    <submittedName>
        <fullName evidence="5">GntR family transcriptional regulator</fullName>
    </submittedName>
</protein>
<keyword evidence="1" id="KW-0805">Transcription regulation</keyword>
<dbReference type="EMBL" id="LNQL01000001">
    <property type="protein sequence ID" value="KSU49875.1"/>
    <property type="molecule type" value="Genomic_DNA"/>
</dbReference>
<sequence>MFTVDPKSPLPIYEQLVTQIIRSIARGLLRSGEQMPSVRELAGTLLVNPNTVSRAYQELESRNFIVTMRGKGSFISDIPLSEVKQAAIQDPLTRLCSVADELSISNEELYQLILHIREDSSC</sequence>